<evidence type="ECO:0000256" key="1">
    <source>
        <dbReference type="ARBA" id="ARBA00023015"/>
    </source>
</evidence>
<dbReference type="InterPro" id="IPR036960">
    <property type="entry name" value="T-box_sf"/>
</dbReference>
<reference evidence="7 8" key="2">
    <citation type="submission" date="2018-11" db="EMBL/GenBank/DDBJ databases">
        <authorList>
            <consortium name="Pathogen Informatics"/>
        </authorList>
    </citation>
    <scope>NUCLEOTIDE SEQUENCE [LARGE SCALE GENOMIC DNA]</scope>
</reference>
<dbReference type="InterPro" id="IPR008967">
    <property type="entry name" value="p53-like_TF_DNA-bd_sf"/>
</dbReference>
<evidence type="ECO:0000259" key="6">
    <source>
        <dbReference type="PROSITE" id="PS50252"/>
    </source>
</evidence>
<dbReference type="EMBL" id="UYRT01091721">
    <property type="protein sequence ID" value="VDN37393.1"/>
    <property type="molecule type" value="Genomic_DNA"/>
</dbReference>
<evidence type="ECO:0000256" key="3">
    <source>
        <dbReference type="ARBA" id="ARBA00023163"/>
    </source>
</evidence>
<dbReference type="GO" id="GO:0003700">
    <property type="term" value="F:DNA-binding transcription factor activity"/>
    <property type="evidence" value="ECO:0007669"/>
    <property type="project" value="InterPro"/>
</dbReference>
<dbReference type="WBParaSite" id="GPUH_0002107201-mRNA-1">
    <property type="protein sequence ID" value="GPUH_0002107201-mRNA-1"/>
    <property type="gene ID" value="GPUH_0002107201"/>
</dbReference>
<proteinExistence type="predicted"/>
<feature type="domain" description="T-box" evidence="6">
    <location>
        <begin position="72"/>
        <end position="99"/>
    </location>
</feature>
<name>A0A183EJA6_9BILA</name>
<dbReference type="PROSITE" id="PS50252">
    <property type="entry name" value="TBOX_3"/>
    <property type="match status" value="1"/>
</dbReference>
<keyword evidence="3" id="KW-0804">Transcription</keyword>
<evidence type="ECO:0000313" key="9">
    <source>
        <dbReference type="WBParaSite" id="GPUH_0002107201-mRNA-1"/>
    </source>
</evidence>
<dbReference type="Gene3D" id="2.60.40.820">
    <property type="entry name" value="Transcription factor, T-box"/>
    <property type="match status" value="1"/>
</dbReference>
<accession>A0A183EJA6</accession>
<evidence type="ECO:0000256" key="5">
    <source>
        <dbReference type="PROSITE-ProRule" id="PRU00201"/>
    </source>
</evidence>
<keyword evidence="2 5" id="KW-0238">DNA-binding</keyword>
<dbReference type="GO" id="GO:0045893">
    <property type="term" value="P:positive regulation of DNA-templated transcription"/>
    <property type="evidence" value="ECO:0007669"/>
    <property type="project" value="InterPro"/>
</dbReference>
<evidence type="ECO:0000256" key="2">
    <source>
        <dbReference type="ARBA" id="ARBA00023125"/>
    </source>
</evidence>
<keyword evidence="1" id="KW-0805">Transcription regulation</keyword>
<keyword evidence="8" id="KW-1185">Reference proteome</keyword>
<organism evidence="9">
    <name type="scientific">Gongylonema pulchrum</name>
    <dbReference type="NCBI Taxonomy" id="637853"/>
    <lineage>
        <taxon>Eukaryota</taxon>
        <taxon>Metazoa</taxon>
        <taxon>Ecdysozoa</taxon>
        <taxon>Nematoda</taxon>
        <taxon>Chromadorea</taxon>
        <taxon>Rhabditida</taxon>
        <taxon>Spirurina</taxon>
        <taxon>Spiruromorpha</taxon>
        <taxon>Spiruroidea</taxon>
        <taxon>Gongylonematidae</taxon>
        <taxon>Gongylonema</taxon>
    </lineage>
</organism>
<reference evidence="9" key="1">
    <citation type="submission" date="2016-06" db="UniProtKB">
        <authorList>
            <consortium name="WormBaseParasite"/>
        </authorList>
    </citation>
    <scope>IDENTIFICATION</scope>
</reference>
<keyword evidence="4 5" id="KW-0539">Nucleus</keyword>
<evidence type="ECO:0000313" key="7">
    <source>
        <dbReference type="EMBL" id="VDN37393.1"/>
    </source>
</evidence>
<gene>
    <name evidence="7" type="ORF">GPUH_LOCUS21048</name>
</gene>
<protein>
    <submittedName>
        <fullName evidence="9">T-box domain-containing protein</fullName>
    </submittedName>
</protein>
<sequence>MHMAFNPFLARPDLALLPPYLQPPPFPSLPGPTGFFPRLPTEMADLVPSVPPPPGAHIPEEDGVVDDPKVELDDKNLWDQFCTCGTEMVITKSGRYFLF</sequence>
<dbReference type="GO" id="GO:0005634">
    <property type="term" value="C:nucleus"/>
    <property type="evidence" value="ECO:0007669"/>
    <property type="project" value="UniProtKB-SubCell"/>
</dbReference>
<comment type="caution">
    <text evidence="5">Lacks conserved residue(s) required for the propagation of feature annotation.</text>
</comment>
<dbReference type="Proteomes" id="UP000271098">
    <property type="component" value="Unassembled WGS sequence"/>
</dbReference>
<dbReference type="GO" id="GO:0003677">
    <property type="term" value="F:DNA binding"/>
    <property type="evidence" value="ECO:0007669"/>
    <property type="project" value="UniProtKB-UniRule"/>
</dbReference>
<dbReference type="OrthoDB" id="7442607at2759"/>
<dbReference type="AlphaFoldDB" id="A0A183EJA6"/>
<evidence type="ECO:0000256" key="4">
    <source>
        <dbReference type="ARBA" id="ARBA00023242"/>
    </source>
</evidence>
<comment type="subcellular location">
    <subcellularLocation>
        <location evidence="5">Nucleus</location>
    </subcellularLocation>
</comment>
<dbReference type="InterPro" id="IPR046360">
    <property type="entry name" value="T-box_DNA-bd"/>
</dbReference>
<dbReference type="Pfam" id="PF00907">
    <property type="entry name" value="T-box"/>
    <property type="match status" value="1"/>
</dbReference>
<evidence type="ECO:0000313" key="8">
    <source>
        <dbReference type="Proteomes" id="UP000271098"/>
    </source>
</evidence>
<dbReference type="SUPFAM" id="SSF49417">
    <property type="entry name" value="p53-like transcription factors"/>
    <property type="match status" value="1"/>
</dbReference>